<dbReference type="Proteomes" id="UP000502894">
    <property type="component" value="Chromosome"/>
</dbReference>
<dbReference type="AlphaFoldDB" id="A0A6F8T7T2"/>
<sequence>MLKDLHVAHLTGTATVIENRLLEDTVSWDRNARTTSQMFFKPYESPQEFVFCARHTLQPIALIALTLMDPLALVAGSCVIAVGIAGFLALSGINTCLGNERSAKWAMDMVEEIFSRVCQTIINLIVLPLAALSMLTRGISTGLQAADIYDYDAPEAQYALP</sequence>
<dbReference type="KEGG" id="lant:TUM19329_25610"/>
<reference evidence="2" key="1">
    <citation type="journal article" date="2020" name="Microbiol. Resour. Announc.">
        <title>Complete Genome Sequence of Novel Psychrotolerant Legionella Strain TUM19329, Isolated from Antarctic Lake Sediment.</title>
        <authorList>
            <person name="Shimada S."/>
            <person name="Nakai R."/>
            <person name="Aoki K."/>
            <person name="Shimoeda N."/>
            <person name="Ohno G."/>
            <person name="Miyazaki Y."/>
            <person name="Kudoh S."/>
            <person name="Imura S."/>
            <person name="Watanabe K."/>
            <person name="Ishii Y."/>
            <person name="Tateda K."/>
        </authorList>
    </citation>
    <scope>NUCLEOTIDE SEQUENCE [LARGE SCALE GENOMIC DNA]</scope>
    <source>
        <strain evidence="2">TUM19329</strain>
    </source>
</reference>
<evidence type="ECO:0000313" key="2">
    <source>
        <dbReference type="EMBL" id="BCA96200.1"/>
    </source>
</evidence>
<protein>
    <submittedName>
        <fullName evidence="2">Uncharacterized protein</fullName>
    </submittedName>
</protein>
<accession>A0A6F8T7T2</accession>
<proteinExistence type="predicted"/>
<keyword evidence="1" id="KW-0472">Membrane</keyword>
<name>A0A6F8T7T2_9GAMM</name>
<keyword evidence="3" id="KW-1185">Reference proteome</keyword>
<evidence type="ECO:0000313" key="3">
    <source>
        <dbReference type="Proteomes" id="UP000502894"/>
    </source>
</evidence>
<gene>
    <name evidence="2" type="ORF">TUM19329_25610</name>
</gene>
<dbReference type="RefSeq" id="WP_173237591.1">
    <property type="nucleotide sequence ID" value="NZ_AP022839.1"/>
</dbReference>
<feature type="transmembrane region" description="Helical" evidence="1">
    <location>
        <begin position="113"/>
        <end position="135"/>
    </location>
</feature>
<feature type="transmembrane region" description="Helical" evidence="1">
    <location>
        <begin position="71"/>
        <end position="93"/>
    </location>
</feature>
<dbReference type="EMBL" id="AP022839">
    <property type="protein sequence ID" value="BCA96200.1"/>
    <property type="molecule type" value="Genomic_DNA"/>
</dbReference>
<evidence type="ECO:0000256" key="1">
    <source>
        <dbReference type="SAM" id="Phobius"/>
    </source>
</evidence>
<keyword evidence="1" id="KW-0812">Transmembrane</keyword>
<keyword evidence="1" id="KW-1133">Transmembrane helix</keyword>
<organism evidence="2 3">
    <name type="scientific">Legionella antarctica</name>
    <dbReference type="NCBI Taxonomy" id="2708020"/>
    <lineage>
        <taxon>Bacteria</taxon>
        <taxon>Pseudomonadati</taxon>
        <taxon>Pseudomonadota</taxon>
        <taxon>Gammaproteobacteria</taxon>
        <taxon>Legionellales</taxon>
        <taxon>Legionellaceae</taxon>
        <taxon>Legionella</taxon>
    </lineage>
</organism>